<feature type="transmembrane region" description="Helical" evidence="1">
    <location>
        <begin position="511"/>
        <end position="531"/>
    </location>
</feature>
<dbReference type="PANTHER" id="PTHR28037:SF1">
    <property type="entry name" value="ALCOHOL O-ACETYLTRANSFERASE 1-RELATED"/>
    <property type="match status" value="1"/>
</dbReference>
<organism evidence="2">
    <name type="scientific">Blautia glucerasea</name>
    <dbReference type="NCBI Taxonomy" id="536633"/>
    <lineage>
        <taxon>Bacteria</taxon>
        <taxon>Bacillati</taxon>
        <taxon>Bacillota</taxon>
        <taxon>Clostridia</taxon>
        <taxon>Lachnospirales</taxon>
        <taxon>Lachnospiraceae</taxon>
        <taxon>Blautia</taxon>
    </lineage>
</organism>
<keyword evidence="1" id="KW-0472">Membrane</keyword>
<accession>A0A6N2SXR3</accession>
<dbReference type="InterPro" id="IPR052058">
    <property type="entry name" value="Alcohol_O-acetyltransferase"/>
</dbReference>
<dbReference type="PANTHER" id="PTHR28037">
    <property type="entry name" value="ALCOHOL O-ACETYLTRANSFERASE 1-RELATED"/>
    <property type="match status" value="1"/>
</dbReference>
<proteinExistence type="predicted"/>
<gene>
    <name evidence="2" type="ORF">BGLFYP119_01337</name>
</gene>
<feature type="transmembrane region" description="Helical" evidence="1">
    <location>
        <begin position="543"/>
        <end position="563"/>
    </location>
</feature>
<dbReference type="InterPro" id="IPR046283">
    <property type="entry name" value="DUF6320"/>
</dbReference>
<name>A0A6N2SXR3_9FIRM</name>
<dbReference type="EMBL" id="CACRST010000011">
    <property type="protein sequence ID" value="VYS97916.1"/>
    <property type="molecule type" value="Genomic_DNA"/>
</dbReference>
<evidence type="ECO:0000313" key="2">
    <source>
        <dbReference type="EMBL" id="VYS97916.1"/>
    </source>
</evidence>
<keyword evidence="2" id="KW-0808">Transferase</keyword>
<sequence length="603" mass="69943">MKSGYSKWRKLDNAALAFPPATDKNDTRVFRMYCELTEEISPEILQDALDRTMEKYPLFQVVLRKGLFWFYLERRDIRAIAKEEVKPPCSRLYIPDKKSLLFEVSYYENRINFEVYHVLTDGTGARNFLQELVQNYLIMKHPETEFSRTDTEEKTTFRDHEEDSFSQYYSAETPKNKDKNPRAVPLRGAMLSHEEMEVMEISIPVKKILAKAREYGTSITAYLSAVLICSIHEEIPRIRQKRPITLMVPVNLRNFFPSESMANFFGWIEVGYTFTEQTTFRDVLEAVKKQFETELVKEKIAMNVNGYVRLEKNPLIRAVPLEVKKYFLMVGAAWGSRRITTVYSNIGVVRFAEEYNQYIQRFGFFTCTEALQLCSCSYGDELLLGFTSKIPGESIQRNFMRYLEEDEIPFTVERNDFPGCREEQKKEGKRAYQTFSFLCLVAAVFCGMINYMTSETLNWFWFAAAGSFCAWLVVSVGYTKRRNILKNAMWQLILITALAVLWDHFTGWRAWSVNFVLPFGAMAVLGSIPVIAKVNHLEPEEYLFYLVQAGIAGCIPMMLVWMGMVTFPYPSVICSGISFLVLAGLFIFQKKNTVGEFHKKLRM</sequence>
<feature type="transmembrane region" description="Helical" evidence="1">
    <location>
        <begin position="488"/>
        <end position="505"/>
    </location>
</feature>
<evidence type="ECO:0000256" key="1">
    <source>
        <dbReference type="SAM" id="Phobius"/>
    </source>
</evidence>
<feature type="transmembrane region" description="Helical" evidence="1">
    <location>
        <begin position="459"/>
        <end position="476"/>
    </location>
</feature>
<dbReference type="GO" id="GO:0008080">
    <property type="term" value="F:N-acetyltransferase activity"/>
    <property type="evidence" value="ECO:0007669"/>
    <property type="project" value="TreeGrafter"/>
</dbReference>
<dbReference type="InterPro" id="IPR010828">
    <property type="entry name" value="Atf2/Sli1-like"/>
</dbReference>
<dbReference type="AlphaFoldDB" id="A0A6N2SXR3"/>
<dbReference type="Pfam" id="PF19845">
    <property type="entry name" value="DUF6320"/>
    <property type="match status" value="1"/>
</dbReference>
<protein>
    <submittedName>
        <fullName evidence="2">Alcohol acetyltransferase</fullName>
    </submittedName>
</protein>
<keyword evidence="1" id="KW-1133">Transmembrane helix</keyword>
<reference evidence="2" key="1">
    <citation type="submission" date="2019-11" db="EMBL/GenBank/DDBJ databases">
        <authorList>
            <person name="Feng L."/>
        </authorList>
    </citation>
    <scope>NUCLEOTIDE SEQUENCE</scope>
    <source>
        <strain evidence="2">BgluceraseaLFYP119</strain>
    </source>
</reference>
<feature type="transmembrane region" description="Helical" evidence="1">
    <location>
        <begin position="431"/>
        <end position="453"/>
    </location>
</feature>
<feature type="transmembrane region" description="Helical" evidence="1">
    <location>
        <begin position="569"/>
        <end position="588"/>
    </location>
</feature>
<keyword evidence="1" id="KW-0812">Transmembrane</keyword>
<dbReference type="Pfam" id="PF07247">
    <property type="entry name" value="AATase"/>
    <property type="match status" value="1"/>
</dbReference>
<dbReference type="SUPFAM" id="SSF52777">
    <property type="entry name" value="CoA-dependent acyltransferases"/>
    <property type="match status" value="1"/>
</dbReference>
<dbReference type="RefSeq" id="WP_156353666.1">
    <property type="nucleotide sequence ID" value="NZ_CACRST010000011.1"/>
</dbReference>